<gene>
    <name evidence="9" type="ORF">IO89_06890</name>
</gene>
<evidence type="ECO:0000256" key="1">
    <source>
        <dbReference type="ARBA" id="ARBA00004651"/>
    </source>
</evidence>
<dbReference type="RefSeq" id="WP_034974749.1">
    <property type="nucleotide sequence ID" value="NZ_FOFI01000004.1"/>
</dbReference>
<evidence type="ECO:0000256" key="2">
    <source>
        <dbReference type="ARBA" id="ARBA00010323"/>
    </source>
</evidence>
<dbReference type="PANTHER" id="PTHR13285:SF18">
    <property type="entry name" value="PROTEIN-CYSTEINE N-PALMITOYLTRANSFERASE RASP"/>
    <property type="match status" value="1"/>
</dbReference>
<dbReference type="eggNOG" id="COG1696">
    <property type="taxonomic scope" value="Bacteria"/>
</dbReference>
<evidence type="ECO:0000256" key="4">
    <source>
        <dbReference type="ARBA" id="ARBA00022692"/>
    </source>
</evidence>
<dbReference type="EMBL" id="JPLY01000002">
    <property type="protein sequence ID" value="KFC22773.1"/>
    <property type="molecule type" value="Genomic_DNA"/>
</dbReference>
<sequence length="484" mass="56982">MLFNSLNFAVFLPIVFILYWFFTNRNLKLQNALLLISSYFFYACWDWRFMFLLLFSTLLDYFTGLKMEDSQDQKHRKIWFWLSIIINLGFLGVFKYYNFFAESFAESVSHFGWKVSPLMLNIILPVGISFYTFHGLSYVIDIYKNRIKAERNFVDYAVFVSFFPLLVAGPIERATHLIPQIKKQRTFDYSKAVDGLRQILWGLFKKIVIADNCAEYANYIFNNSADMNGSTLVLGALFFTFQIYGDFSGYSDIALGTARLFGIELLRNFSFPYFSRDIAEFWRRWHISLSSWFKDYLYIPLGGSKGGNWMRIRNTFIIFLVSGFWHGANWTFIVWGFLHALFILPSIILKTNRNNLEIVAQGRMFPSLKEFLQIVITFSLTVFAWIFFRAENIGHAISYINGILQPSIFSYPKFEGMENAWTTFVLILLFLLIEWQGRESQYALEGMKRINSKSTRWLSYAIILLVIYFYGNFGETVEFIYFQF</sequence>
<feature type="transmembrane region" description="Helical" evidence="8">
    <location>
        <begin position="6"/>
        <end position="22"/>
    </location>
</feature>
<keyword evidence="7 9" id="KW-0012">Acyltransferase</keyword>
<dbReference type="PIRSF" id="PIRSF016636">
    <property type="entry name" value="AlgI_DltB"/>
    <property type="match status" value="1"/>
</dbReference>
<feature type="transmembrane region" description="Helical" evidence="8">
    <location>
        <begin position="34"/>
        <end position="58"/>
    </location>
</feature>
<feature type="transmembrane region" description="Helical" evidence="8">
    <location>
        <begin position="118"/>
        <end position="136"/>
    </location>
</feature>
<comment type="caution">
    <text evidence="9">The sequence shown here is derived from an EMBL/GenBank/DDBJ whole genome shotgun (WGS) entry which is preliminary data.</text>
</comment>
<dbReference type="GO" id="GO:0016746">
    <property type="term" value="F:acyltransferase activity"/>
    <property type="evidence" value="ECO:0007669"/>
    <property type="project" value="UniProtKB-KW"/>
</dbReference>
<protein>
    <submittedName>
        <fullName evidence="9">Acyltransferase</fullName>
    </submittedName>
</protein>
<comment type="subcellular location">
    <subcellularLocation>
        <location evidence="1">Cell membrane</location>
        <topology evidence="1">Multi-pass membrane protein</topology>
    </subcellularLocation>
</comment>
<name>A0A085BJX8_9FLAO</name>
<evidence type="ECO:0000256" key="8">
    <source>
        <dbReference type="SAM" id="Phobius"/>
    </source>
</evidence>
<dbReference type="InterPro" id="IPR024194">
    <property type="entry name" value="Ac/AlaTfrase_AlgI/DltB"/>
</dbReference>
<dbReference type="InterPro" id="IPR028362">
    <property type="entry name" value="AlgI"/>
</dbReference>
<evidence type="ECO:0000313" key="9">
    <source>
        <dbReference type="EMBL" id="KFC22773.1"/>
    </source>
</evidence>
<dbReference type="InterPro" id="IPR051085">
    <property type="entry name" value="MB_O-acyltransferase"/>
</dbReference>
<keyword evidence="10" id="KW-1185">Reference proteome</keyword>
<proteinExistence type="inferred from homology"/>
<evidence type="ECO:0000256" key="6">
    <source>
        <dbReference type="ARBA" id="ARBA00023136"/>
    </source>
</evidence>
<keyword evidence="5 8" id="KW-1133">Transmembrane helix</keyword>
<dbReference type="PANTHER" id="PTHR13285">
    <property type="entry name" value="ACYLTRANSFERASE"/>
    <property type="match status" value="1"/>
</dbReference>
<dbReference type="Proteomes" id="UP000028623">
    <property type="component" value="Unassembled WGS sequence"/>
</dbReference>
<reference evidence="9 10" key="1">
    <citation type="submission" date="2014-07" db="EMBL/GenBank/DDBJ databases">
        <title>Epilithonimonas lactis LMG 22401 Genome.</title>
        <authorList>
            <person name="Pipes S.E."/>
            <person name="Stropko S.J."/>
        </authorList>
    </citation>
    <scope>NUCLEOTIDE SEQUENCE [LARGE SCALE GENOMIC DNA]</scope>
    <source>
        <strain evidence="9 10">LMG 24401</strain>
    </source>
</reference>
<accession>A0A085BJX8</accession>
<evidence type="ECO:0000256" key="5">
    <source>
        <dbReference type="ARBA" id="ARBA00022989"/>
    </source>
</evidence>
<feature type="transmembrane region" description="Helical" evidence="8">
    <location>
        <begin position="370"/>
        <end position="388"/>
    </location>
</feature>
<comment type="similarity">
    <text evidence="2 7">Belongs to the membrane-bound acyltransferase family.</text>
</comment>
<keyword evidence="7 9" id="KW-0808">Transferase</keyword>
<dbReference type="InterPro" id="IPR004299">
    <property type="entry name" value="MBOAT_fam"/>
</dbReference>
<dbReference type="GO" id="GO:0005886">
    <property type="term" value="C:plasma membrane"/>
    <property type="evidence" value="ECO:0007669"/>
    <property type="project" value="UniProtKB-SubCell"/>
</dbReference>
<evidence type="ECO:0000313" key="10">
    <source>
        <dbReference type="Proteomes" id="UP000028623"/>
    </source>
</evidence>
<dbReference type="STRING" id="421072.SAMN04488097_3297"/>
<evidence type="ECO:0000256" key="3">
    <source>
        <dbReference type="ARBA" id="ARBA00022475"/>
    </source>
</evidence>
<dbReference type="OrthoDB" id="9805788at2"/>
<keyword evidence="6 7" id="KW-0472">Membrane</keyword>
<dbReference type="GO" id="GO:0042121">
    <property type="term" value="P:alginic acid biosynthetic process"/>
    <property type="evidence" value="ECO:0007669"/>
    <property type="project" value="InterPro"/>
</dbReference>
<dbReference type="Pfam" id="PF03062">
    <property type="entry name" value="MBOAT"/>
    <property type="match status" value="1"/>
</dbReference>
<feature type="transmembrane region" description="Helical" evidence="8">
    <location>
        <begin position="78"/>
        <end position="97"/>
    </location>
</feature>
<dbReference type="AlphaFoldDB" id="A0A085BJX8"/>
<organism evidence="9 10">
    <name type="scientific">Epilithonimonas lactis</name>
    <dbReference type="NCBI Taxonomy" id="421072"/>
    <lineage>
        <taxon>Bacteria</taxon>
        <taxon>Pseudomonadati</taxon>
        <taxon>Bacteroidota</taxon>
        <taxon>Flavobacteriia</taxon>
        <taxon>Flavobacteriales</taxon>
        <taxon>Weeksellaceae</taxon>
        <taxon>Chryseobacterium group</taxon>
        <taxon>Epilithonimonas</taxon>
    </lineage>
</organism>
<feature type="transmembrane region" description="Helical" evidence="8">
    <location>
        <begin position="457"/>
        <end position="473"/>
    </location>
</feature>
<keyword evidence="4 8" id="KW-0812">Transmembrane</keyword>
<keyword evidence="3 7" id="KW-1003">Cell membrane</keyword>
<dbReference type="PIRSF" id="PIRSF500217">
    <property type="entry name" value="AlgI"/>
    <property type="match status" value="1"/>
</dbReference>
<evidence type="ECO:0000256" key="7">
    <source>
        <dbReference type="PIRNR" id="PIRNR016636"/>
    </source>
</evidence>